<evidence type="ECO:0000313" key="2">
    <source>
        <dbReference type="Proteomes" id="UP000054549"/>
    </source>
</evidence>
<sequence>MARQRTRNVSNNDQNVLCYPQKGLPALPLELLLLVVSHMKVPAIPRYGECLTWNQERERRESLRVLCQLCRSLRADLLPVLWERLEACTLRRPAHFMITPRAIAQILGQEVVGQLNLMINLTLPYASYVRVVNVAIQPKFSPTALPKLARAMTLMPNLHTVQIICKENMHKRSFEKCVYPSVRRASLPHQATSILSSFPEVVEVYINQSVWASEFRQFLQAVALHCRKVECFGWCSTYQNNYVSMDIVPQTLPNLRRLECQLKSHINGLVDPATFKNLEKFTLIVDGRLRDASANEFLAINIRVARKALAGSSAPNKYLVVYNDQTRVESFDAL</sequence>
<evidence type="ECO:0000313" key="1">
    <source>
        <dbReference type="EMBL" id="KIL58940.1"/>
    </source>
</evidence>
<dbReference type="Proteomes" id="UP000054549">
    <property type="component" value="Unassembled WGS sequence"/>
</dbReference>
<reference evidence="1 2" key="1">
    <citation type="submission" date="2014-04" db="EMBL/GenBank/DDBJ databases">
        <title>Evolutionary Origins and Diversification of the Mycorrhizal Mutualists.</title>
        <authorList>
            <consortium name="DOE Joint Genome Institute"/>
            <consortium name="Mycorrhizal Genomics Consortium"/>
            <person name="Kohler A."/>
            <person name="Kuo A."/>
            <person name="Nagy L.G."/>
            <person name="Floudas D."/>
            <person name="Copeland A."/>
            <person name="Barry K.W."/>
            <person name="Cichocki N."/>
            <person name="Veneault-Fourrey C."/>
            <person name="LaButti K."/>
            <person name="Lindquist E.A."/>
            <person name="Lipzen A."/>
            <person name="Lundell T."/>
            <person name="Morin E."/>
            <person name="Murat C."/>
            <person name="Riley R."/>
            <person name="Ohm R."/>
            <person name="Sun H."/>
            <person name="Tunlid A."/>
            <person name="Henrissat B."/>
            <person name="Grigoriev I.V."/>
            <person name="Hibbett D.S."/>
            <person name="Martin F."/>
        </authorList>
    </citation>
    <scope>NUCLEOTIDE SEQUENCE [LARGE SCALE GENOMIC DNA]</scope>
    <source>
        <strain evidence="1 2">Koide BX008</strain>
    </source>
</reference>
<gene>
    <name evidence="1" type="ORF">M378DRAFT_170034</name>
</gene>
<evidence type="ECO:0008006" key="3">
    <source>
        <dbReference type="Google" id="ProtNLM"/>
    </source>
</evidence>
<organism evidence="1 2">
    <name type="scientific">Amanita muscaria (strain Koide BX008)</name>
    <dbReference type="NCBI Taxonomy" id="946122"/>
    <lineage>
        <taxon>Eukaryota</taxon>
        <taxon>Fungi</taxon>
        <taxon>Dikarya</taxon>
        <taxon>Basidiomycota</taxon>
        <taxon>Agaricomycotina</taxon>
        <taxon>Agaricomycetes</taxon>
        <taxon>Agaricomycetidae</taxon>
        <taxon>Agaricales</taxon>
        <taxon>Pluteineae</taxon>
        <taxon>Amanitaceae</taxon>
        <taxon>Amanita</taxon>
    </lineage>
</organism>
<accession>A0A0C2S841</accession>
<dbReference type="EMBL" id="KN818326">
    <property type="protein sequence ID" value="KIL58940.1"/>
    <property type="molecule type" value="Genomic_DNA"/>
</dbReference>
<name>A0A0C2S841_AMAMK</name>
<proteinExistence type="predicted"/>
<dbReference type="AlphaFoldDB" id="A0A0C2S841"/>
<dbReference type="InParanoid" id="A0A0C2S841"/>
<protein>
    <recommendedName>
        <fullName evidence="3">F-box domain-containing protein</fullName>
    </recommendedName>
</protein>
<keyword evidence="2" id="KW-1185">Reference proteome</keyword>
<dbReference type="OrthoDB" id="3251070at2759"/>
<dbReference type="HOGENOM" id="CLU_071859_0_0_1"/>